<dbReference type="RefSeq" id="WP_124970972.1">
    <property type="nucleotide sequence ID" value="NZ_RQVS01000005.1"/>
</dbReference>
<comment type="similarity">
    <text evidence="2 6">Belongs to the SURF1 family.</text>
</comment>
<evidence type="ECO:0000256" key="2">
    <source>
        <dbReference type="ARBA" id="ARBA00007165"/>
    </source>
</evidence>
<keyword evidence="5 6" id="KW-0472">Membrane</keyword>
<feature type="compositionally biased region" description="Basic and acidic residues" evidence="7">
    <location>
        <begin position="248"/>
        <end position="263"/>
    </location>
</feature>
<evidence type="ECO:0000256" key="1">
    <source>
        <dbReference type="ARBA" id="ARBA00004370"/>
    </source>
</evidence>
<feature type="transmembrane region" description="Helical" evidence="6">
    <location>
        <begin position="218"/>
        <end position="239"/>
    </location>
</feature>
<dbReference type="PROSITE" id="PS50895">
    <property type="entry name" value="SURF1"/>
    <property type="match status" value="1"/>
</dbReference>
<gene>
    <name evidence="8" type="ORF">EG850_05165</name>
</gene>
<protein>
    <recommendedName>
        <fullName evidence="6">SURF1-like protein</fullName>
    </recommendedName>
</protein>
<feature type="transmembrane region" description="Helical" evidence="6">
    <location>
        <begin position="16"/>
        <end position="36"/>
    </location>
</feature>
<keyword evidence="3 6" id="KW-0812">Transmembrane</keyword>
<dbReference type="PANTHER" id="PTHR23427">
    <property type="entry name" value="SURFEIT LOCUS PROTEIN"/>
    <property type="match status" value="1"/>
</dbReference>
<organism evidence="8 9">
    <name type="scientific">Gulosibacter macacae</name>
    <dbReference type="NCBI Taxonomy" id="2488791"/>
    <lineage>
        <taxon>Bacteria</taxon>
        <taxon>Bacillati</taxon>
        <taxon>Actinomycetota</taxon>
        <taxon>Actinomycetes</taxon>
        <taxon>Micrococcales</taxon>
        <taxon>Microbacteriaceae</taxon>
        <taxon>Gulosibacter</taxon>
    </lineage>
</organism>
<accession>A0A3P3VWY9</accession>
<dbReference type="EMBL" id="RQVS01000005">
    <property type="protein sequence ID" value="RRJ87210.1"/>
    <property type="molecule type" value="Genomic_DNA"/>
</dbReference>
<dbReference type="PANTHER" id="PTHR23427:SF2">
    <property type="entry name" value="SURFEIT LOCUS PROTEIN 1"/>
    <property type="match status" value="1"/>
</dbReference>
<dbReference type="InterPro" id="IPR002994">
    <property type="entry name" value="Surf1/Shy1"/>
</dbReference>
<comment type="subcellular location">
    <subcellularLocation>
        <location evidence="6">Cell membrane</location>
        <topology evidence="6">Multi-pass membrane protein</topology>
    </subcellularLocation>
    <subcellularLocation>
        <location evidence="1">Membrane</location>
    </subcellularLocation>
</comment>
<evidence type="ECO:0000256" key="4">
    <source>
        <dbReference type="ARBA" id="ARBA00022989"/>
    </source>
</evidence>
<keyword evidence="9" id="KW-1185">Reference proteome</keyword>
<evidence type="ECO:0000256" key="6">
    <source>
        <dbReference type="RuleBase" id="RU363076"/>
    </source>
</evidence>
<evidence type="ECO:0000313" key="8">
    <source>
        <dbReference type="EMBL" id="RRJ87210.1"/>
    </source>
</evidence>
<dbReference type="OrthoDB" id="9807214at2"/>
<evidence type="ECO:0000256" key="5">
    <source>
        <dbReference type="ARBA" id="ARBA00023136"/>
    </source>
</evidence>
<dbReference type="Proteomes" id="UP000274391">
    <property type="component" value="Unassembled WGS sequence"/>
</dbReference>
<sequence>MSSRRQGWRFLLSRRWVSYFVLMVIFAIACGFLSHWQFDRRDERVDENHKVAVNYDAEPVPIAEALPTRDAYSDAQEWLPVELTGEYLLEEQVLARARPKDGMPGFEILTPFRTNTGEIFIVNRGWIPTGAAQDDPDHIPAAPEGELTVTVRLKPGEPEIPGRSAPAGQIATINLPTLNEWLGGNVYTGAYGLLRSESVAAETGALTPKPQPTEGNHLSYAVQWIIFAVIALVGLVYGIREEFRERNESDPRVIAARKRERERKQRRGPSDADEEDALIAELEQEAGAGAR</sequence>
<evidence type="ECO:0000313" key="9">
    <source>
        <dbReference type="Proteomes" id="UP000274391"/>
    </source>
</evidence>
<evidence type="ECO:0000256" key="7">
    <source>
        <dbReference type="SAM" id="MobiDB-lite"/>
    </source>
</evidence>
<keyword evidence="6" id="KW-1003">Cell membrane</keyword>
<keyword evidence="4 6" id="KW-1133">Transmembrane helix</keyword>
<dbReference type="AlphaFoldDB" id="A0A3P3VWY9"/>
<dbReference type="GO" id="GO:0005886">
    <property type="term" value="C:plasma membrane"/>
    <property type="evidence" value="ECO:0007669"/>
    <property type="project" value="UniProtKB-SubCell"/>
</dbReference>
<proteinExistence type="inferred from homology"/>
<comment type="caution">
    <text evidence="8">The sequence shown here is derived from an EMBL/GenBank/DDBJ whole genome shotgun (WGS) entry which is preliminary data.</text>
</comment>
<dbReference type="Pfam" id="PF02104">
    <property type="entry name" value="SURF1"/>
    <property type="match status" value="1"/>
</dbReference>
<dbReference type="InterPro" id="IPR045214">
    <property type="entry name" value="Surf1/Surf4"/>
</dbReference>
<dbReference type="PROSITE" id="PS51257">
    <property type="entry name" value="PROKAR_LIPOPROTEIN"/>
    <property type="match status" value="1"/>
</dbReference>
<evidence type="ECO:0000256" key="3">
    <source>
        <dbReference type="ARBA" id="ARBA00022692"/>
    </source>
</evidence>
<name>A0A3P3VWY9_9MICO</name>
<reference evidence="8 9" key="1">
    <citation type="submission" date="2018-11" db="EMBL/GenBank/DDBJ databases">
        <title>YIM 102482-1 draft genome.</title>
        <authorList>
            <person name="Li G."/>
            <person name="Jiang Y."/>
        </authorList>
    </citation>
    <scope>NUCLEOTIDE SEQUENCE [LARGE SCALE GENOMIC DNA]</scope>
    <source>
        <strain evidence="8 9">YIM 102482-1</strain>
    </source>
</reference>
<dbReference type="CDD" id="cd06662">
    <property type="entry name" value="SURF1"/>
    <property type="match status" value="1"/>
</dbReference>
<feature type="region of interest" description="Disordered" evidence="7">
    <location>
        <begin position="248"/>
        <end position="277"/>
    </location>
</feature>